<sequence>MFENQKSWKRLEPYLEV</sequence>
<reference evidence="1 2" key="1">
    <citation type="submission" date="2017-03" db="EMBL/GenBank/DDBJ databases">
        <title>Genome of the blue death feigning beetle - Asbolus verrucosus.</title>
        <authorList>
            <person name="Rider S.D."/>
        </authorList>
    </citation>
    <scope>NUCLEOTIDE SEQUENCE [LARGE SCALE GENOMIC DNA]</scope>
    <source>
        <strain evidence="1">Butters</strain>
        <tissue evidence="1">Head and leg muscle</tissue>
    </source>
</reference>
<dbReference type="Proteomes" id="UP000292052">
    <property type="component" value="Unassembled WGS sequence"/>
</dbReference>
<name>A0A482VLE8_ASBVE</name>
<dbReference type="AlphaFoldDB" id="A0A482VLE8"/>
<evidence type="ECO:0000313" key="2">
    <source>
        <dbReference type="Proteomes" id="UP000292052"/>
    </source>
</evidence>
<proteinExistence type="predicted"/>
<evidence type="ECO:0000313" key="1">
    <source>
        <dbReference type="EMBL" id="RZC33553.1"/>
    </source>
</evidence>
<comment type="caution">
    <text evidence="1">The sequence shown here is derived from an EMBL/GenBank/DDBJ whole genome shotgun (WGS) entry which is preliminary data.</text>
</comment>
<accession>A0A482VLE8</accession>
<organism evidence="1 2">
    <name type="scientific">Asbolus verrucosus</name>
    <name type="common">Desert ironclad beetle</name>
    <dbReference type="NCBI Taxonomy" id="1661398"/>
    <lineage>
        <taxon>Eukaryota</taxon>
        <taxon>Metazoa</taxon>
        <taxon>Ecdysozoa</taxon>
        <taxon>Arthropoda</taxon>
        <taxon>Hexapoda</taxon>
        <taxon>Insecta</taxon>
        <taxon>Pterygota</taxon>
        <taxon>Neoptera</taxon>
        <taxon>Endopterygota</taxon>
        <taxon>Coleoptera</taxon>
        <taxon>Polyphaga</taxon>
        <taxon>Cucujiformia</taxon>
        <taxon>Tenebrionidae</taxon>
        <taxon>Pimeliinae</taxon>
        <taxon>Asbolus</taxon>
    </lineage>
</organism>
<protein>
    <submittedName>
        <fullName evidence="1">Uncharacterized protein</fullName>
    </submittedName>
</protein>
<dbReference type="EMBL" id="QDEB01087832">
    <property type="protein sequence ID" value="RZC33553.1"/>
    <property type="molecule type" value="Genomic_DNA"/>
</dbReference>
<keyword evidence="2" id="KW-1185">Reference proteome</keyword>
<gene>
    <name evidence="1" type="ORF">BDFB_009439</name>
</gene>